<evidence type="ECO:0000313" key="1">
    <source>
        <dbReference type="EMBL" id="MFC4386310.1"/>
    </source>
</evidence>
<sequence length="44" mass="5336">MEQKRKRPLRNVETGTKEFIHHKNPNDSEAIYRIVWILCVLEEN</sequence>
<organism evidence="1 2">
    <name type="scientific">Gracilibacillus marinus</name>
    <dbReference type="NCBI Taxonomy" id="630535"/>
    <lineage>
        <taxon>Bacteria</taxon>
        <taxon>Bacillati</taxon>
        <taxon>Bacillota</taxon>
        <taxon>Bacilli</taxon>
        <taxon>Bacillales</taxon>
        <taxon>Bacillaceae</taxon>
        <taxon>Gracilibacillus</taxon>
    </lineage>
</organism>
<reference evidence="2" key="1">
    <citation type="journal article" date="2019" name="Int. J. Syst. Evol. Microbiol.">
        <title>The Global Catalogue of Microorganisms (GCM) 10K type strain sequencing project: providing services to taxonomists for standard genome sequencing and annotation.</title>
        <authorList>
            <consortium name="The Broad Institute Genomics Platform"/>
            <consortium name="The Broad Institute Genome Sequencing Center for Infectious Disease"/>
            <person name="Wu L."/>
            <person name="Ma J."/>
        </authorList>
    </citation>
    <scope>NUCLEOTIDE SEQUENCE [LARGE SCALE GENOMIC DNA]</scope>
    <source>
        <strain evidence="2">KACC 14058</strain>
    </source>
</reference>
<dbReference type="Proteomes" id="UP001595880">
    <property type="component" value="Unassembled WGS sequence"/>
</dbReference>
<name>A0ABV8VQL5_9BACI</name>
<comment type="caution">
    <text evidence="1">The sequence shown here is derived from an EMBL/GenBank/DDBJ whole genome shotgun (WGS) entry which is preliminary data.</text>
</comment>
<protein>
    <submittedName>
        <fullName evidence="1">Uncharacterized protein</fullName>
    </submittedName>
</protein>
<dbReference type="EMBL" id="JBHSDV010000001">
    <property type="protein sequence ID" value="MFC4386310.1"/>
    <property type="molecule type" value="Genomic_DNA"/>
</dbReference>
<keyword evidence="2" id="KW-1185">Reference proteome</keyword>
<dbReference type="RefSeq" id="WP_390194809.1">
    <property type="nucleotide sequence ID" value="NZ_JBHSDV010000001.1"/>
</dbReference>
<proteinExistence type="predicted"/>
<accession>A0ABV8VQL5</accession>
<evidence type="ECO:0000313" key="2">
    <source>
        <dbReference type="Proteomes" id="UP001595880"/>
    </source>
</evidence>
<gene>
    <name evidence="1" type="ORF">ACFOZ1_00675</name>
</gene>